<name>A0A8F9TW46_9BACT</name>
<dbReference type="KEGG" id="ole:K0B96_00700"/>
<dbReference type="Proteomes" id="UP000825051">
    <property type="component" value="Chromosome"/>
</dbReference>
<reference evidence="1" key="1">
    <citation type="submission" date="2021-08" db="EMBL/GenBank/DDBJ databases">
        <title>Genome of a novel bacterium of the phylum Verrucomicrobia, Oleiharenicola sp. KSB-15.</title>
        <authorList>
            <person name="Chung J.-H."/>
            <person name="Ahn J.-H."/>
            <person name="Yoon Y."/>
            <person name="Kim D.-Y."/>
            <person name="An S.-H."/>
            <person name="Park I."/>
            <person name="Yeon J."/>
        </authorList>
    </citation>
    <scope>NUCLEOTIDE SEQUENCE</scope>
    <source>
        <strain evidence="1">KSB-15</strain>
    </source>
</reference>
<protein>
    <submittedName>
        <fullName evidence="1">YXWGXW repeat-containing protein</fullName>
    </submittedName>
</protein>
<dbReference type="Pfam" id="PF12779">
    <property type="entry name" value="WXXGXW"/>
    <property type="match status" value="2"/>
</dbReference>
<dbReference type="PROSITE" id="PS51257">
    <property type="entry name" value="PROKAR_LIPOPROTEIN"/>
    <property type="match status" value="1"/>
</dbReference>
<dbReference type="AlphaFoldDB" id="A0A8F9TW46"/>
<dbReference type="RefSeq" id="WP_220162679.1">
    <property type="nucleotide sequence ID" value="NZ_CP080507.1"/>
</dbReference>
<sequence length="125" mass="14412">MKTSAIRHLGGWAAGGLAAGLLWVGAGCASQPERGYRTEAVVREPVIGAQVVEVRQAPPPPLRERRPQRPGREFVWVPGYWLWRGNAYVWVAGQWQRPPHRRAHWVEPRWEHRGNSYLYIEGRWN</sequence>
<evidence type="ECO:0000313" key="2">
    <source>
        <dbReference type="Proteomes" id="UP000825051"/>
    </source>
</evidence>
<accession>A0A8F9TW46</accession>
<dbReference type="InterPro" id="IPR024447">
    <property type="entry name" value="YXWGXW_rpt"/>
</dbReference>
<dbReference type="EMBL" id="CP080507">
    <property type="protein sequence ID" value="QYM79167.1"/>
    <property type="molecule type" value="Genomic_DNA"/>
</dbReference>
<organism evidence="1 2">
    <name type="scientific">Horticoccus luteus</name>
    <dbReference type="NCBI Taxonomy" id="2862869"/>
    <lineage>
        <taxon>Bacteria</taxon>
        <taxon>Pseudomonadati</taxon>
        <taxon>Verrucomicrobiota</taxon>
        <taxon>Opitutia</taxon>
        <taxon>Opitutales</taxon>
        <taxon>Opitutaceae</taxon>
        <taxon>Horticoccus</taxon>
    </lineage>
</organism>
<gene>
    <name evidence="1" type="ORF">K0B96_00700</name>
</gene>
<evidence type="ECO:0000313" key="1">
    <source>
        <dbReference type="EMBL" id="QYM79167.1"/>
    </source>
</evidence>
<proteinExistence type="predicted"/>
<keyword evidence="2" id="KW-1185">Reference proteome</keyword>